<dbReference type="EMBL" id="BARV01045078">
    <property type="protein sequence ID" value="GAI65733.1"/>
    <property type="molecule type" value="Genomic_DNA"/>
</dbReference>
<organism evidence="1">
    <name type="scientific">marine sediment metagenome</name>
    <dbReference type="NCBI Taxonomy" id="412755"/>
    <lineage>
        <taxon>unclassified sequences</taxon>
        <taxon>metagenomes</taxon>
        <taxon>ecological metagenomes</taxon>
    </lineage>
</organism>
<sequence>CIFDKHRVAPAWGPEQEAEYGPLAFDGYLATWKGSPFLTYPENWNAGSSYLDTTELAMTLTNHDY</sequence>
<accession>X1QBW5</accession>
<name>X1QBW5_9ZZZZ</name>
<proteinExistence type="predicted"/>
<gene>
    <name evidence="1" type="ORF">S06H3_66282</name>
</gene>
<protein>
    <submittedName>
        <fullName evidence="1">Uncharacterized protein</fullName>
    </submittedName>
</protein>
<feature type="non-terminal residue" evidence="1">
    <location>
        <position position="1"/>
    </location>
</feature>
<reference evidence="1" key="1">
    <citation type="journal article" date="2014" name="Front. Microbiol.">
        <title>High frequency of phylogenetically diverse reductive dehalogenase-homologous genes in deep subseafloor sedimentary metagenomes.</title>
        <authorList>
            <person name="Kawai M."/>
            <person name="Futagami T."/>
            <person name="Toyoda A."/>
            <person name="Takaki Y."/>
            <person name="Nishi S."/>
            <person name="Hori S."/>
            <person name="Arai W."/>
            <person name="Tsubouchi T."/>
            <person name="Morono Y."/>
            <person name="Uchiyama I."/>
            <person name="Ito T."/>
            <person name="Fujiyama A."/>
            <person name="Inagaki F."/>
            <person name="Takami H."/>
        </authorList>
    </citation>
    <scope>NUCLEOTIDE SEQUENCE</scope>
    <source>
        <strain evidence="1">Expedition CK06-06</strain>
    </source>
</reference>
<comment type="caution">
    <text evidence="1">The sequence shown here is derived from an EMBL/GenBank/DDBJ whole genome shotgun (WGS) entry which is preliminary data.</text>
</comment>
<feature type="non-terminal residue" evidence="1">
    <location>
        <position position="65"/>
    </location>
</feature>
<dbReference type="AlphaFoldDB" id="X1QBW5"/>
<evidence type="ECO:0000313" key="1">
    <source>
        <dbReference type="EMBL" id="GAI65733.1"/>
    </source>
</evidence>